<sequence length="103" mass="12124">MDLRDIQGLSDLSEIYQYKWTQQAKITNQFICFVHGGKSSFLQVAQVDQMTQDRVVLRFLHDAFYYYLMNKGDAKEHLQAIMTMLDFSVEQKDEVAKRKGRSH</sequence>
<evidence type="ECO:0000313" key="2">
    <source>
        <dbReference type="Proteomes" id="UP000252519"/>
    </source>
</evidence>
<name>A0A368FA21_ANCCA</name>
<reference evidence="1 2" key="1">
    <citation type="submission" date="2014-10" db="EMBL/GenBank/DDBJ databases">
        <title>Draft genome of the hookworm Ancylostoma caninum.</title>
        <authorList>
            <person name="Mitreva M."/>
        </authorList>
    </citation>
    <scope>NUCLEOTIDE SEQUENCE [LARGE SCALE GENOMIC DNA]</scope>
    <source>
        <strain evidence="1 2">Baltimore</strain>
    </source>
</reference>
<proteinExistence type="predicted"/>
<evidence type="ECO:0000313" key="1">
    <source>
        <dbReference type="EMBL" id="RCN28986.1"/>
    </source>
</evidence>
<organism evidence="1 2">
    <name type="scientific">Ancylostoma caninum</name>
    <name type="common">Dog hookworm</name>
    <dbReference type="NCBI Taxonomy" id="29170"/>
    <lineage>
        <taxon>Eukaryota</taxon>
        <taxon>Metazoa</taxon>
        <taxon>Ecdysozoa</taxon>
        <taxon>Nematoda</taxon>
        <taxon>Chromadorea</taxon>
        <taxon>Rhabditida</taxon>
        <taxon>Rhabditina</taxon>
        <taxon>Rhabditomorpha</taxon>
        <taxon>Strongyloidea</taxon>
        <taxon>Ancylostomatidae</taxon>
        <taxon>Ancylostomatinae</taxon>
        <taxon>Ancylostoma</taxon>
    </lineage>
</organism>
<dbReference type="OrthoDB" id="5865550at2759"/>
<comment type="caution">
    <text evidence="1">The sequence shown here is derived from an EMBL/GenBank/DDBJ whole genome shotgun (WGS) entry which is preliminary data.</text>
</comment>
<gene>
    <name evidence="1" type="ORF">ANCCAN_25259</name>
</gene>
<dbReference type="EMBL" id="JOJR01002195">
    <property type="protein sequence ID" value="RCN28986.1"/>
    <property type="molecule type" value="Genomic_DNA"/>
</dbReference>
<dbReference type="STRING" id="29170.A0A368FA21"/>
<keyword evidence="2" id="KW-1185">Reference proteome</keyword>
<protein>
    <recommendedName>
        <fullName evidence="3">GRIP domain-containing protein</fullName>
    </recommendedName>
</protein>
<accession>A0A368FA21</accession>
<dbReference type="AlphaFoldDB" id="A0A368FA21"/>
<dbReference type="Proteomes" id="UP000252519">
    <property type="component" value="Unassembled WGS sequence"/>
</dbReference>
<evidence type="ECO:0008006" key="3">
    <source>
        <dbReference type="Google" id="ProtNLM"/>
    </source>
</evidence>